<organism evidence="2 3">
    <name type="scientific">Henriciella mobilis</name>
    <dbReference type="NCBI Taxonomy" id="2305467"/>
    <lineage>
        <taxon>Bacteria</taxon>
        <taxon>Pseudomonadati</taxon>
        <taxon>Pseudomonadota</taxon>
        <taxon>Alphaproteobacteria</taxon>
        <taxon>Hyphomonadales</taxon>
        <taxon>Hyphomonadaceae</taxon>
        <taxon>Henriciella</taxon>
    </lineage>
</organism>
<evidence type="ECO:0000313" key="2">
    <source>
        <dbReference type="EMBL" id="RIJ29723.1"/>
    </source>
</evidence>
<keyword evidence="1" id="KW-1133">Transmembrane helix</keyword>
<dbReference type="Proteomes" id="UP000266385">
    <property type="component" value="Unassembled WGS sequence"/>
</dbReference>
<reference evidence="2 3" key="1">
    <citation type="submission" date="2018-08" db="EMBL/GenBank/DDBJ databases">
        <title>Henriciella mobilis sp. nov., isolated from seawater.</title>
        <authorList>
            <person name="Cheng H."/>
            <person name="Wu Y.-H."/>
            <person name="Xu X.-W."/>
            <person name="Guo L.-L."/>
        </authorList>
    </citation>
    <scope>NUCLEOTIDE SEQUENCE [LARGE SCALE GENOMIC DNA]</scope>
    <source>
        <strain evidence="2 3">JN25</strain>
    </source>
</reference>
<proteinExistence type="predicted"/>
<keyword evidence="1" id="KW-0472">Membrane</keyword>
<feature type="transmembrane region" description="Helical" evidence="1">
    <location>
        <begin position="63"/>
        <end position="82"/>
    </location>
</feature>
<keyword evidence="3" id="KW-1185">Reference proteome</keyword>
<protein>
    <submittedName>
        <fullName evidence="2">Uncharacterized protein</fullName>
    </submittedName>
</protein>
<gene>
    <name evidence="2" type="ORF">D1223_09625</name>
</gene>
<dbReference type="EMBL" id="QWFX01000010">
    <property type="protein sequence ID" value="RIJ29723.1"/>
    <property type="molecule type" value="Genomic_DNA"/>
</dbReference>
<name>A0A399RGS5_9PROT</name>
<keyword evidence="1" id="KW-0812">Transmembrane</keyword>
<evidence type="ECO:0000313" key="3">
    <source>
        <dbReference type="Proteomes" id="UP000266385"/>
    </source>
</evidence>
<evidence type="ECO:0000256" key="1">
    <source>
        <dbReference type="SAM" id="Phobius"/>
    </source>
</evidence>
<sequence>MQTLTPPQKNRSDAGNLPPTGAYKIGMAQRLTHLKRHYVPAVGPLGDLERSFRRLGGMSRLDVVFSMVSVACVAIWTCLHIGKRKAVRASIKPAVYLLTYIPSEKPTETA</sequence>
<accession>A0A399RGS5</accession>
<dbReference type="AlphaFoldDB" id="A0A399RGS5"/>
<comment type="caution">
    <text evidence="2">The sequence shown here is derived from an EMBL/GenBank/DDBJ whole genome shotgun (WGS) entry which is preliminary data.</text>
</comment>